<dbReference type="Pfam" id="PF02589">
    <property type="entry name" value="LUD_dom"/>
    <property type="match status" value="1"/>
</dbReference>
<dbReference type="OrthoDB" id="9782337at2"/>
<keyword evidence="1" id="KW-0813">Transport</keyword>
<dbReference type="PROSITE" id="PS00198">
    <property type="entry name" value="4FE4S_FER_1"/>
    <property type="match status" value="1"/>
</dbReference>
<accession>A0A518EKN1</accession>
<evidence type="ECO:0000313" key="10">
    <source>
        <dbReference type="EMBL" id="QDV04655.1"/>
    </source>
</evidence>
<evidence type="ECO:0000256" key="1">
    <source>
        <dbReference type="ARBA" id="ARBA00022448"/>
    </source>
</evidence>
<keyword evidence="6" id="KW-0408">Iron</keyword>
<dbReference type="InterPro" id="IPR024185">
    <property type="entry name" value="FTHF_cligase-like_sf"/>
</dbReference>
<dbReference type="Pfam" id="PF13183">
    <property type="entry name" value="Fer4_8"/>
    <property type="match status" value="1"/>
</dbReference>
<dbReference type="InterPro" id="IPR017900">
    <property type="entry name" value="4Fe4S_Fe_S_CS"/>
</dbReference>
<dbReference type="Gene3D" id="1.10.1060.10">
    <property type="entry name" value="Alpha-helical ferredoxin"/>
    <property type="match status" value="1"/>
</dbReference>
<dbReference type="GO" id="GO:0046872">
    <property type="term" value="F:metal ion binding"/>
    <property type="evidence" value="ECO:0007669"/>
    <property type="project" value="UniProtKB-KW"/>
</dbReference>
<dbReference type="PANTHER" id="PTHR47153:SF2">
    <property type="entry name" value="LACTATE UTILIZATION PROTEIN B"/>
    <property type="match status" value="1"/>
</dbReference>
<evidence type="ECO:0000256" key="4">
    <source>
        <dbReference type="ARBA" id="ARBA00022737"/>
    </source>
</evidence>
<keyword evidence="3" id="KW-0479">Metal-binding</keyword>
<dbReference type="GO" id="GO:0051539">
    <property type="term" value="F:4 iron, 4 sulfur cluster binding"/>
    <property type="evidence" value="ECO:0007669"/>
    <property type="project" value="UniProtKB-KW"/>
</dbReference>
<feature type="region of interest" description="Disordered" evidence="8">
    <location>
        <begin position="472"/>
        <end position="494"/>
    </location>
</feature>
<evidence type="ECO:0000259" key="9">
    <source>
        <dbReference type="PROSITE" id="PS51379"/>
    </source>
</evidence>
<sequence length="494" mass="53759">MLDSHAPHAFRDRARSALANVKQVAAVAKATNTISERRAGALAEVPDWESWRSRARDIKAHVLENLPEYLEQFEERATARGVTVHWARDGKAASKIVFDLAERAGPGPIVKAKSMVTEEIELNHALEARDYEPLETDLGERILQLGGQMPSHIVAPALHLSRDDVADIFVKELGVERTNVPTELTAIARRLLRESFAKASLGISGANFGIAETGSILVLENEGNIRLATSVPKIHVALMGIEKLIPRMADLGLYLRLLPRSGTGQRLTVYQSILTGVDDSQEGPEEMHVILVDNGRADLLAHPTDRQTLSCIRCGACQNACPVYRAVGGHAYGAVYGGPIGAILTPHLAKGEQSAELPYASSLCSACRDVCPVKIDIPKSLLRLRAQAVNDGRRGRLEKVGFRAWARTMENPGRYRRFLATGRMLQGAAIGKGFTSRAVQRSISPLGAWMETRAPRPLAKRSFRELWNDGLSGEGLSKDGPGHANAPTKEVLRG</sequence>
<dbReference type="InterPro" id="IPR003741">
    <property type="entry name" value="LUD_dom"/>
</dbReference>
<dbReference type="AlphaFoldDB" id="A0A518EKN1"/>
<dbReference type="InterPro" id="IPR017896">
    <property type="entry name" value="4Fe4S_Fe-S-bd"/>
</dbReference>
<dbReference type="SUPFAM" id="SSF46548">
    <property type="entry name" value="alpha-helical ferredoxin"/>
    <property type="match status" value="1"/>
</dbReference>
<keyword evidence="5" id="KW-0249">Electron transport</keyword>
<dbReference type="GO" id="GO:0006089">
    <property type="term" value="P:lactate metabolic process"/>
    <property type="evidence" value="ECO:0007669"/>
    <property type="project" value="InterPro"/>
</dbReference>
<dbReference type="Pfam" id="PF11870">
    <property type="entry name" value="LutB_C"/>
    <property type="match status" value="1"/>
</dbReference>
<dbReference type="NCBIfam" id="TIGR00273">
    <property type="entry name" value="LutB/LldF family L-lactate oxidation iron-sulfur protein"/>
    <property type="match status" value="1"/>
</dbReference>
<protein>
    <submittedName>
        <fullName evidence="10">Lactate utilization protein B</fullName>
    </submittedName>
</protein>
<evidence type="ECO:0000256" key="6">
    <source>
        <dbReference type="ARBA" id="ARBA00023004"/>
    </source>
</evidence>
<gene>
    <name evidence="10" type="primary">lutB</name>
    <name evidence="10" type="ORF">Poly30_01460</name>
</gene>
<dbReference type="PROSITE" id="PS51379">
    <property type="entry name" value="4FE4S_FER_2"/>
    <property type="match status" value="1"/>
</dbReference>
<dbReference type="InterPro" id="IPR009051">
    <property type="entry name" value="Helical_ferredxn"/>
</dbReference>
<keyword evidence="7" id="KW-0411">Iron-sulfur</keyword>
<dbReference type="PANTHER" id="PTHR47153">
    <property type="entry name" value="LACTATE UTILIZATION PROTEIN B"/>
    <property type="match status" value="1"/>
</dbReference>
<dbReference type="SUPFAM" id="SSF100950">
    <property type="entry name" value="NagB/RpiA/CoA transferase-like"/>
    <property type="match status" value="1"/>
</dbReference>
<dbReference type="RefSeq" id="WP_145194108.1">
    <property type="nucleotide sequence ID" value="NZ_CP036434.1"/>
</dbReference>
<proteinExistence type="predicted"/>
<dbReference type="InterPro" id="IPR024569">
    <property type="entry name" value="LutB_C"/>
</dbReference>
<keyword evidence="2" id="KW-0004">4Fe-4S</keyword>
<dbReference type="InterPro" id="IPR004452">
    <property type="entry name" value="LutB/LldF"/>
</dbReference>
<dbReference type="EMBL" id="CP036434">
    <property type="protein sequence ID" value="QDV04655.1"/>
    <property type="molecule type" value="Genomic_DNA"/>
</dbReference>
<keyword evidence="11" id="KW-1185">Reference proteome</keyword>
<dbReference type="Proteomes" id="UP000320390">
    <property type="component" value="Chromosome"/>
</dbReference>
<evidence type="ECO:0000256" key="2">
    <source>
        <dbReference type="ARBA" id="ARBA00022485"/>
    </source>
</evidence>
<feature type="domain" description="4Fe-4S ferredoxin-type" evidence="9">
    <location>
        <begin position="301"/>
        <end position="332"/>
    </location>
</feature>
<dbReference type="Gene3D" id="3.40.50.10420">
    <property type="entry name" value="NagB/RpiA/CoA transferase-like"/>
    <property type="match status" value="1"/>
</dbReference>
<evidence type="ECO:0000256" key="5">
    <source>
        <dbReference type="ARBA" id="ARBA00022982"/>
    </source>
</evidence>
<reference evidence="10 11" key="1">
    <citation type="submission" date="2019-02" db="EMBL/GenBank/DDBJ databases">
        <title>Deep-cultivation of Planctomycetes and their phenomic and genomic characterization uncovers novel biology.</title>
        <authorList>
            <person name="Wiegand S."/>
            <person name="Jogler M."/>
            <person name="Boedeker C."/>
            <person name="Pinto D."/>
            <person name="Vollmers J."/>
            <person name="Rivas-Marin E."/>
            <person name="Kohn T."/>
            <person name="Peeters S.H."/>
            <person name="Heuer A."/>
            <person name="Rast P."/>
            <person name="Oberbeckmann S."/>
            <person name="Bunk B."/>
            <person name="Jeske O."/>
            <person name="Meyerdierks A."/>
            <person name="Storesund J.E."/>
            <person name="Kallscheuer N."/>
            <person name="Luecker S."/>
            <person name="Lage O.M."/>
            <person name="Pohl T."/>
            <person name="Merkel B.J."/>
            <person name="Hornburger P."/>
            <person name="Mueller R.-W."/>
            <person name="Bruemmer F."/>
            <person name="Labrenz M."/>
            <person name="Spormann A.M."/>
            <person name="Op den Camp H."/>
            <person name="Overmann J."/>
            <person name="Amann R."/>
            <person name="Jetten M.S.M."/>
            <person name="Mascher T."/>
            <person name="Medema M.H."/>
            <person name="Devos D.P."/>
            <person name="Kaster A.-K."/>
            <person name="Ovreas L."/>
            <person name="Rohde M."/>
            <person name="Galperin M.Y."/>
            <person name="Jogler C."/>
        </authorList>
    </citation>
    <scope>NUCLEOTIDE SEQUENCE [LARGE SCALE GENOMIC DNA]</scope>
    <source>
        <strain evidence="10 11">Poly30</strain>
    </source>
</reference>
<keyword evidence="4" id="KW-0677">Repeat</keyword>
<evidence type="ECO:0000313" key="11">
    <source>
        <dbReference type="Proteomes" id="UP000320390"/>
    </source>
</evidence>
<evidence type="ECO:0000256" key="7">
    <source>
        <dbReference type="ARBA" id="ARBA00023014"/>
    </source>
</evidence>
<dbReference type="InterPro" id="IPR037171">
    <property type="entry name" value="NagB/RpiA_transferase-like"/>
</dbReference>
<organism evidence="10 11">
    <name type="scientific">Saltatorellus ferox</name>
    <dbReference type="NCBI Taxonomy" id="2528018"/>
    <lineage>
        <taxon>Bacteria</taxon>
        <taxon>Pseudomonadati</taxon>
        <taxon>Planctomycetota</taxon>
        <taxon>Planctomycetia</taxon>
        <taxon>Planctomycetia incertae sedis</taxon>
        <taxon>Saltatorellus</taxon>
    </lineage>
</organism>
<evidence type="ECO:0000256" key="3">
    <source>
        <dbReference type="ARBA" id="ARBA00022723"/>
    </source>
</evidence>
<evidence type="ECO:0000256" key="8">
    <source>
        <dbReference type="SAM" id="MobiDB-lite"/>
    </source>
</evidence>
<name>A0A518EKN1_9BACT</name>